<name>A0A151T3N2_CAJCA</name>
<dbReference type="EMBL" id="CM003610">
    <property type="protein sequence ID" value="KYP61654.1"/>
    <property type="molecule type" value="Genomic_DNA"/>
</dbReference>
<evidence type="ECO:0000313" key="2">
    <source>
        <dbReference type="Proteomes" id="UP000075243"/>
    </source>
</evidence>
<evidence type="ECO:0000313" key="1">
    <source>
        <dbReference type="EMBL" id="KYP61654.1"/>
    </source>
</evidence>
<gene>
    <name evidence="1" type="ORF">KK1_016162</name>
</gene>
<protein>
    <submittedName>
        <fullName evidence="1">Uncharacterized protein</fullName>
    </submittedName>
</protein>
<reference evidence="1 2" key="1">
    <citation type="journal article" date="2012" name="Nat. Biotechnol.">
        <title>Draft genome sequence of pigeonpea (Cajanus cajan), an orphan legume crop of resource-poor farmers.</title>
        <authorList>
            <person name="Varshney R.K."/>
            <person name="Chen W."/>
            <person name="Li Y."/>
            <person name="Bharti A.K."/>
            <person name="Saxena R.K."/>
            <person name="Schlueter J.A."/>
            <person name="Donoghue M.T."/>
            <person name="Azam S."/>
            <person name="Fan G."/>
            <person name="Whaley A.M."/>
            <person name="Farmer A.D."/>
            <person name="Sheridan J."/>
            <person name="Iwata A."/>
            <person name="Tuteja R."/>
            <person name="Penmetsa R.V."/>
            <person name="Wu W."/>
            <person name="Upadhyaya H.D."/>
            <person name="Yang S.P."/>
            <person name="Shah T."/>
            <person name="Saxena K.B."/>
            <person name="Michael T."/>
            <person name="McCombie W.R."/>
            <person name="Yang B."/>
            <person name="Zhang G."/>
            <person name="Yang H."/>
            <person name="Wang J."/>
            <person name="Spillane C."/>
            <person name="Cook D.R."/>
            <person name="May G.D."/>
            <person name="Xu X."/>
            <person name="Jackson S.A."/>
        </authorList>
    </citation>
    <scope>NUCLEOTIDE SEQUENCE [LARGE SCALE GENOMIC DNA]</scope>
    <source>
        <strain evidence="2">cv. Asha</strain>
    </source>
</reference>
<keyword evidence="2" id="KW-1185">Reference proteome</keyword>
<dbReference type="Gramene" id="C.cajan_15700.t">
    <property type="protein sequence ID" value="C.cajan_15700.t.cds1"/>
    <property type="gene ID" value="C.cajan_15700"/>
</dbReference>
<organism evidence="1 2">
    <name type="scientific">Cajanus cajan</name>
    <name type="common">Pigeon pea</name>
    <name type="synonym">Cajanus indicus</name>
    <dbReference type="NCBI Taxonomy" id="3821"/>
    <lineage>
        <taxon>Eukaryota</taxon>
        <taxon>Viridiplantae</taxon>
        <taxon>Streptophyta</taxon>
        <taxon>Embryophyta</taxon>
        <taxon>Tracheophyta</taxon>
        <taxon>Spermatophyta</taxon>
        <taxon>Magnoliopsida</taxon>
        <taxon>eudicotyledons</taxon>
        <taxon>Gunneridae</taxon>
        <taxon>Pentapetalae</taxon>
        <taxon>rosids</taxon>
        <taxon>fabids</taxon>
        <taxon>Fabales</taxon>
        <taxon>Fabaceae</taxon>
        <taxon>Papilionoideae</taxon>
        <taxon>50 kb inversion clade</taxon>
        <taxon>NPAAA clade</taxon>
        <taxon>indigoferoid/millettioid clade</taxon>
        <taxon>Phaseoleae</taxon>
        <taxon>Cajanus</taxon>
    </lineage>
</organism>
<sequence length="96" mass="11349">MESGKWREHSNVEGGVAKEYNKERVCHRVGRLTELTSSLNRSTEMQFNLRIPFINLESEDQCVWRWSKNDCYTVRSTYHGYINEVLNVEHLKVEGE</sequence>
<dbReference type="Proteomes" id="UP000075243">
    <property type="component" value="Chromosome 8"/>
</dbReference>
<dbReference type="AlphaFoldDB" id="A0A151T3N2"/>
<accession>A0A151T3N2</accession>
<proteinExistence type="predicted"/>